<gene>
    <name evidence="14" type="ORF">Cfor_08422</name>
</gene>
<comment type="catalytic activity">
    <reaction evidence="10">
        <text>[protein]-C-terminal L-amino acid-glycyl-phosphatidylethanolamide + H2O = [protein]-C-terminal L-amino acid-glycine + a 1,2-diacyl-sn-glycero-3-phosphoethanolamine</text>
        <dbReference type="Rhea" id="RHEA:67548"/>
        <dbReference type="Rhea" id="RHEA-COMP:17323"/>
        <dbReference type="Rhea" id="RHEA-COMP:17324"/>
        <dbReference type="ChEBI" id="CHEBI:15377"/>
        <dbReference type="ChEBI" id="CHEBI:64612"/>
        <dbReference type="ChEBI" id="CHEBI:172940"/>
        <dbReference type="ChEBI" id="CHEBI:172941"/>
    </reaction>
    <physiologicalReaction direction="left-to-right" evidence="10">
        <dbReference type="Rhea" id="RHEA:67549"/>
    </physiologicalReaction>
</comment>
<dbReference type="GO" id="GO:0034727">
    <property type="term" value="P:piecemeal microautophagy of the nucleus"/>
    <property type="evidence" value="ECO:0007669"/>
    <property type="project" value="TreeGrafter"/>
</dbReference>
<evidence type="ECO:0000256" key="6">
    <source>
        <dbReference type="ARBA" id="ARBA00022801"/>
    </source>
</evidence>
<dbReference type="EC" id="3.4.22.-" evidence="11"/>
<keyword evidence="6 11" id="KW-0378">Hydrolase</keyword>
<evidence type="ECO:0000256" key="5">
    <source>
        <dbReference type="ARBA" id="ARBA00022670"/>
    </source>
</evidence>
<evidence type="ECO:0000256" key="12">
    <source>
        <dbReference type="SAM" id="MobiDB-lite"/>
    </source>
</evidence>
<dbReference type="GO" id="GO:0000423">
    <property type="term" value="P:mitophagy"/>
    <property type="evidence" value="ECO:0007669"/>
    <property type="project" value="TreeGrafter"/>
</dbReference>
<comment type="subcellular location">
    <subcellularLocation>
        <location evidence="1 11">Cytoplasm</location>
    </subcellularLocation>
</comment>
<evidence type="ECO:0000256" key="10">
    <source>
        <dbReference type="ARBA" id="ARBA00029362"/>
    </source>
</evidence>
<evidence type="ECO:0000256" key="8">
    <source>
        <dbReference type="ARBA" id="ARBA00022927"/>
    </source>
</evidence>
<keyword evidence="9 11" id="KW-0072">Autophagy</keyword>
<proteinExistence type="inferred from homology"/>
<evidence type="ECO:0000259" key="13">
    <source>
        <dbReference type="Pfam" id="PF03416"/>
    </source>
</evidence>
<accession>A0A6L2Q3I9</accession>
<dbReference type="InterPro" id="IPR046792">
    <property type="entry name" value="Peptidase_C54_cat"/>
</dbReference>
<keyword evidence="7" id="KW-0788">Thiol protease</keyword>
<evidence type="ECO:0000256" key="9">
    <source>
        <dbReference type="ARBA" id="ARBA00023006"/>
    </source>
</evidence>
<evidence type="ECO:0000256" key="3">
    <source>
        <dbReference type="ARBA" id="ARBA00022448"/>
    </source>
</evidence>
<dbReference type="Proteomes" id="UP000502823">
    <property type="component" value="Unassembled WGS sequence"/>
</dbReference>
<evidence type="ECO:0000256" key="7">
    <source>
        <dbReference type="ARBA" id="ARBA00022807"/>
    </source>
</evidence>
<keyword evidence="4 11" id="KW-0963">Cytoplasm</keyword>
<sequence length="475" mass="54433">MALNLPAQPLHNQPQPFHCGLRKLFLDLPYRNGNQPAQTKRETGDSSAHSRELDEENESAEGDGKMKTKLLSMWTNMKYGWTVKMKTNFSKDSPVWLLGRCYHRKMIVEPSSDTSVGLEGEGFEGFKADFISRVWLTYRREFPILNGSNFTTDCGWGCMLRSGQMLLAQGLVCHILGRGWRWYDQKPTNARLYHEDVCHRKIIKWFGDNPSWNSPFSIHMLVTLGTATGKKAGDWYGPGSVSHLLRQAVELATKDDKEFEHLCVYVAQDCAVYIQDIVDLCDISQSQPQDTTNSLYSSPSWKALILLVPVRLGAEKMNSVYGSCLTALLTLENCIGIIGGRPKHSLYFVGFQDDKLIHLDPHYCQEVVNVWEPNFPLWSFHCRSPRKMNLSRLDPSCCIGFYCRTRDDFYKFMQSVQQCLVPSHEAEYPMFVFCEGRSRDVMTFNRFSISDDSVRCSDMKVESDDDLECEEFELL</sequence>
<keyword evidence="15" id="KW-1185">Reference proteome</keyword>
<dbReference type="GO" id="GO:0015031">
    <property type="term" value="P:protein transport"/>
    <property type="evidence" value="ECO:0007669"/>
    <property type="project" value="UniProtKB-KW"/>
</dbReference>
<keyword evidence="5 11" id="KW-0645">Protease</keyword>
<dbReference type="InParanoid" id="A0A6L2Q3I9"/>
<dbReference type="GO" id="GO:0035973">
    <property type="term" value="P:aggrephagy"/>
    <property type="evidence" value="ECO:0007669"/>
    <property type="project" value="TreeGrafter"/>
</dbReference>
<dbReference type="InterPro" id="IPR005078">
    <property type="entry name" value="Peptidase_C54"/>
</dbReference>
<dbReference type="PANTHER" id="PTHR22624">
    <property type="entry name" value="CYSTEINE PROTEASE ATG4"/>
    <property type="match status" value="1"/>
</dbReference>
<dbReference type="PANTHER" id="PTHR22624:SF52">
    <property type="entry name" value="CYSTEINE PROTEASE"/>
    <property type="match status" value="1"/>
</dbReference>
<feature type="domain" description="Peptidase C54 catalytic" evidence="13">
    <location>
        <begin position="124"/>
        <end position="414"/>
    </location>
</feature>
<dbReference type="InterPro" id="IPR038765">
    <property type="entry name" value="Papain-like_cys_pep_sf"/>
</dbReference>
<dbReference type="OrthoDB" id="2960936at2759"/>
<dbReference type="GO" id="GO:0016485">
    <property type="term" value="P:protein processing"/>
    <property type="evidence" value="ECO:0007669"/>
    <property type="project" value="TreeGrafter"/>
</dbReference>
<protein>
    <recommendedName>
        <fullName evidence="11">Cysteine protease</fullName>
        <ecNumber evidence="11">3.4.22.-</ecNumber>
    </recommendedName>
</protein>
<name>A0A6L2Q3I9_COPFO</name>
<reference evidence="15" key="1">
    <citation type="submission" date="2020-01" db="EMBL/GenBank/DDBJ databases">
        <title>Draft genome sequence of the Termite Coptotermes fromosanus.</title>
        <authorList>
            <person name="Itakura S."/>
            <person name="Yosikawa Y."/>
            <person name="Umezawa K."/>
        </authorList>
    </citation>
    <scope>NUCLEOTIDE SEQUENCE [LARGE SCALE GENOMIC DNA]</scope>
</reference>
<evidence type="ECO:0000256" key="2">
    <source>
        <dbReference type="ARBA" id="ARBA00010958"/>
    </source>
</evidence>
<comment type="function">
    <text evidence="11">Cysteine protease that plays a key role in autophagy by mediating both proteolytic activation and delipidation of ATG8 family proteins.</text>
</comment>
<keyword evidence="8 11" id="KW-0653">Protein transport</keyword>
<dbReference type="FunCoup" id="A0A6L2Q3I9">
    <property type="interactions" value="514"/>
</dbReference>
<feature type="compositionally biased region" description="Basic and acidic residues" evidence="12">
    <location>
        <begin position="39"/>
        <end position="52"/>
    </location>
</feature>
<dbReference type="AlphaFoldDB" id="A0A6L2Q3I9"/>
<comment type="caution">
    <text evidence="14">The sequence shown here is derived from an EMBL/GenBank/DDBJ whole genome shotgun (WGS) entry which is preliminary data.</text>
</comment>
<dbReference type="GO" id="GO:0019786">
    <property type="term" value="F:protein-phosphatidylethanolamide deconjugating activity"/>
    <property type="evidence" value="ECO:0007669"/>
    <property type="project" value="InterPro"/>
</dbReference>
<dbReference type="GO" id="GO:0000045">
    <property type="term" value="P:autophagosome assembly"/>
    <property type="evidence" value="ECO:0007669"/>
    <property type="project" value="TreeGrafter"/>
</dbReference>
<dbReference type="EMBL" id="BLKM01000900">
    <property type="protein sequence ID" value="GFG39473.1"/>
    <property type="molecule type" value="Genomic_DNA"/>
</dbReference>
<evidence type="ECO:0000256" key="11">
    <source>
        <dbReference type="RuleBase" id="RU363115"/>
    </source>
</evidence>
<feature type="region of interest" description="Disordered" evidence="12">
    <location>
        <begin position="32"/>
        <end position="64"/>
    </location>
</feature>
<comment type="similarity">
    <text evidence="2 11">Belongs to the peptidase C54 family.</text>
</comment>
<evidence type="ECO:0000313" key="14">
    <source>
        <dbReference type="EMBL" id="GFG39473.1"/>
    </source>
</evidence>
<evidence type="ECO:0000256" key="1">
    <source>
        <dbReference type="ARBA" id="ARBA00004496"/>
    </source>
</evidence>
<evidence type="ECO:0000256" key="4">
    <source>
        <dbReference type="ARBA" id="ARBA00022490"/>
    </source>
</evidence>
<dbReference type="GO" id="GO:0004197">
    <property type="term" value="F:cysteine-type endopeptidase activity"/>
    <property type="evidence" value="ECO:0007669"/>
    <property type="project" value="TreeGrafter"/>
</dbReference>
<organism evidence="14 15">
    <name type="scientific">Coptotermes formosanus</name>
    <name type="common">Formosan subterranean termite</name>
    <dbReference type="NCBI Taxonomy" id="36987"/>
    <lineage>
        <taxon>Eukaryota</taxon>
        <taxon>Metazoa</taxon>
        <taxon>Ecdysozoa</taxon>
        <taxon>Arthropoda</taxon>
        <taxon>Hexapoda</taxon>
        <taxon>Insecta</taxon>
        <taxon>Pterygota</taxon>
        <taxon>Neoptera</taxon>
        <taxon>Polyneoptera</taxon>
        <taxon>Dictyoptera</taxon>
        <taxon>Blattodea</taxon>
        <taxon>Blattoidea</taxon>
        <taxon>Termitoidae</taxon>
        <taxon>Rhinotermitidae</taxon>
        <taxon>Coptotermes</taxon>
    </lineage>
</organism>
<dbReference type="SUPFAM" id="SSF54001">
    <property type="entry name" value="Cysteine proteinases"/>
    <property type="match status" value="1"/>
</dbReference>
<dbReference type="Pfam" id="PF03416">
    <property type="entry name" value="Peptidase_C54"/>
    <property type="match status" value="1"/>
</dbReference>
<dbReference type="GO" id="GO:0005737">
    <property type="term" value="C:cytoplasm"/>
    <property type="evidence" value="ECO:0007669"/>
    <property type="project" value="UniProtKB-SubCell"/>
</dbReference>
<keyword evidence="3" id="KW-0813">Transport</keyword>
<evidence type="ECO:0000313" key="15">
    <source>
        <dbReference type="Proteomes" id="UP000502823"/>
    </source>
</evidence>